<name>A0A2J6TAE3_9HELO</name>
<feature type="compositionally biased region" description="Basic and acidic residues" evidence="4">
    <location>
        <begin position="347"/>
        <end position="382"/>
    </location>
</feature>
<protein>
    <submittedName>
        <fullName evidence="5">Ankyrin</fullName>
    </submittedName>
</protein>
<organism evidence="5 6">
    <name type="scientific">Hyaloscypha bicolor E</name>
    <dbReference type="NCBI Taxonomy" id="1095630"/>
    <lineage>
        <taxon>Eukaryota</taxon>
        <taxon>Fungi</taxon>
        <taxon>Dikarya</taxon>
        <taxon>Ascomycota</taxon>
        <taxon>Pezizomycotina</taxon>
        <taxon>Leotiomycetes</taxon>
        <taxon>Helotiales</taxon>
        <taxon>Hyaloscyphaceae</taxon>
        <taxon>Hyaloscypha</taxon>
        <taxon>Hyaloscypha bicolor</taxon>
    </lineage>
</organism>
<dbReference type="RefSeq" id="XP_024736894.1">
    <property type="nucleotide sequence ID" value="XM_024876956.1"/>
</dbReference>
<dbReference type="Proteomes" id="UP000235371">
    <property type="component" value="Unassembled WGS sequence"/>
</dbReference>
<dbReference type="AlphaFoldDB" id="A0A2J6TAE3"/>
<dbReference type="InterPro" id="IPR036770">
    <property type="entry name" value="Ankyrin_rpt-contain_sf"/>
</dbReference>
<dbReference type="SUPFAM" id="SSF48403">
    <property type="entry name" value="Ankyrin repeat"/>
    <property type="match status" value="1"/>
</dbReference>
<keyword evidence="2 3" id="KW-0040">ANK repeat</keyword>
<dbReference type="Pfam" id="PF12796">
    <property type="entry name" value="Ank_2"/>
    <property type="match status" value="1"/>
</dbReference>
<feature type="repeat" description="ANK" evidence="3">
    <location>
        <begin position="181"/>
        <end position="213"/>
    </location>
</feature>
<accession>A0A2J6TAE3</accession>
<dbReference type="PROSITE" id="PS50297">
    <property type="entry name" value="ANK_REP_REGION"/>
    <property type="match status" value="2"/>
</dbReference>
<proteinExistence type="predicted"/>
<dbReference type="PANTHER" id="PTHR24198">
    <property type="entry name" value="ANKYRIN REPEAT AND PROTEIN KINASE DOMAIN-CONTAINING PROTEIN"/>
    <property type="match status" value="1"/>
</dbReference>
<feature type="repeat" description="ANK" evidence="3">
    <location>
        <begin position="114"/>
        <end position="142"/>
    </location>
</feature>
<dbReference type="PROSITE" id="PS50088">
    <property type="entry name" value="ANK_REPEAT"/>
    <property type="match status" value="2"/>
</dbReference>
<dbReference type="GeneID" id="36585033"/>
<evidence type="ECO:0000313" key="6">
    <source>
        <dbReference type="Proteomes" id="UP000235371"/>
    </source>
</evidence>
<evidence type="ECO:0000256" key="3">
    <source>
        <dbReference type="PROSITE-ProRule" id="PRU00023"/>
    </source>
</evidence>
<evidence type="ECO:0000256" key="2">
    <source>
        <dbReference type="ARBA" id="ARBA00023043"/>
    </source>
</evidence>
<dbReference type="EMBL" id="KZ613803">
    <property type="protein sequence ID" value="PMD59990.1"/>
    <property type="molecule type" value="Genomic_DNA"/>
</dbReference>
<sequence>MPVSLLGLANELLLSIADSLDSERSINSIARTNRRLYLLLNDYLYKYNVIKGESSALWWAAKCGQSGSAAKSIAQAGNMNVRWNGFLKMRQFEYLASIDGEARAVDLLKRNHCSYCTPIYLAILSGHERVANLLLQNGADIESGLGPWANPLQAAAQCGQLLAVRQLSARGSDIDKPAPYKGRTALHIACLEGNDMIVQHLIEAGANIMARDNKLDTPLHLALKDRGASQFSSGCLRTVQWLLISGADTHARNRKGRTPISMAMQIKGSDIGCLFKKGSRIAVYEAGFQGRQPGCSSPSLQRLWAAYLDKQTEVAIEAARVKKIAIAREESANQRLQLQQVREARRRFTENQKQAEEKAREEREEREERAKMLREQEKDQQEMKASLTQKQDALRRTWLDLRAKAECVNQPKDSVAKGRSVSCKHVALTWQRRKGKVDCAFCSRAFAKCFFFQCPDCGISACQSCTRRKE</sequence>
<evidence type="ECO:0000256" key="4">
    <source>
        <dbReference type="SAM" id="MobiDB-lite"/>
    </source>
</evidence>
<keyword evidence="6" id="KW-1185">Reference proteome</keyword>
<dbReference type="Pfam" id="PF00023">
    <property type="entry name" value="Ank"/>
    <property type="match status" value="1"/>
</dbReference>
<gene>
    <name evidence="5" type="ORF">K444DRAFT_561680</name>
</gene>
<dbReference type="InterPro" id="IPR002110">
    <property type="entry name" value="Ankyrin_rpt"/>
</dbReference>
<dbReference type="PANTHER" id="PTHR24198:SF194">
    <property type="entry name" value="INVERSIN-A"/>
    <property type="match status" value="1"/>
</dbReference>
<dbReference type="InParanoid" id="A0A2J6TAE3"/>
<keyword evidence="1" id="KW-0677">Repeat</keyword>
<evidence type="ECO:0000313" key="5">
    <source>
        <dbReference type="EMBL" id="PMD59990.1"/>
    </source>
</evidence>
<dbReference type="STRING" id="1095630.A0A2J6TAE3"/>
<reference evidence="5 6" key="1">
    <citation type="submission" date="2016-04" db="EMBL/GenBank/DDBJ databases">
        <title>A degradative enzymes factory behind the ericoid mycorrhizal symbiosis.</title>
        <authorList>
            <consortium name="DOE Joint Genome Institute"/>
            <person name="Martino E."/>
            <person name="Morin E."/>
            <person name="Grelet G."/>
            <person name="Kuo A."/>
            <person name="Kohler A."/>
            <person name="Daghino S."/>
            <person name="Barry K."/>
            <person name="Choi C."/>
            <person name="Cichocki N."/>
            <person name="Clum A."/>
            <person name="Copeland A."/>
            <person name="Hainaut M."/>
            <person name="Haridas S."/>
            <person name="Labutti K."/>
            <person name="Lindquist E."/>
            <person name="Lipzen A."/>
            <person name="Khouja H.-R."/>
            <person name="Murat C."/>
            <person name="Ohm R."/>
            <person name="Olson A."/>
            <person name="Spatafora J."/>
            <person name="Veneault-Fourrey C."/>
            <person name="Henrissat B."/>
            <person name="Grigoriev I."/>
            <person name="Martin F."/>
            <person name="Perotto S."/>
        </authorList>
    </citation>
    <scope>NUCLEOTIDE SEQUENCE [LARGE SCALE GENOMIC DNA]</scope>
    <source>
        <strain evidence="5 6">E</strain>
    </source>
</reference>
<dbReference type="OrthoDB" id="4772757at2759"/>
<feature type="region of interest" description="Disordered" evidence="4">
    <location>
        <begin position="347"/>
        <end position="387"/>
    </location>
</feature>
<dbReference type="SMART" id="SM00248">
    <property type="entry name" value="ANK"/>
    <property type="match status" value="4"/>
</dbReference>
<evidence type="ECO:0000256" key="1">
    <source>
        <dbReference type="ARBA" id="ARBA00022737"/>
    </source>
</evidence>
<dbReference type="Gene3D" id="1.25.40.20">
    <property type="entry name" value="Ankyrin repeat-containing domain"/>
    <property type="match status" value="1"/>
</dbReference>